<organism evidence="1">
    <name type="scientific">Siphoviridae sp. cthu813</name>
    <dbReference type="NCBI Taxonomy" id="2825618"/>
    <lineage>
        <taxon>Viruses</taxon>
        <taxon>Duplodnaviria</taxon>
        <taxon>Heunggongvirae</taxon>
        <taxon>Uroviricota</taxon>
        <taxon>Caudoviricetes</taxon>
    </lineage>
</organism>
<proteinExistence type="predicted"/>
<name>A0A8S5VID9_9CAUD</name>
<protein>
    <submittedName>
        <fullName evidence="1">Uncharacterized protein</fullName>
    </submittedName>
</protein>
<evidence type="ECO:0000313" key="1">
    <source>
        <dbReference type="EMBL" id="DAG06359.1"/>
    </source>
</evidence>
<accession>A0A8S5VID9</accession>
<sequence>MFLAGMIIGVTLGVLLIRLHKLLNEMDADAQRFKEDVKATCEFWKEKRKSNN</sequence>
<dbReference type="EMBL" id="BK016270">
    <property type="protein sequence ID" value="DAG06359.1"/>
    <property type="molecule type" value="Genomic_DNA"/>
</dbReference>
<reference evidence="1" key="1">
    <citation type="journal article" date="2021" name="Proc. Natl. Acad. Sci. U.S.A.">
        <title>A Catalog of Tens of Thousands of Viruses from Human Metagenomes Reveals Hidden Associations with Chronic Diseases.</title>
        <authorList>
            <person name="Tisza M.J."/>
            <person name="Buck C.B."/>
        </authorList>
    </citation>
    <scope>NUCLEOTIDE SEQUENCE</scope>
    <source>
        <strain evidence="1">Cthu813</strain>
    </source>
</reference>